<dbReference type="AlphaFoldDB" id="A0AAV8SAX1"/>
<feature type="region of interest" description="Disordered" evidence="1">
    <location>
        <begin position="462"/>
        <end position="544"/>
    </location>
</feature>
<gene>
    <name evidence="2" type="ORF">K2173_018851</name>
</gene>
<feature type="compositionally biased region" description="Basic and acidic residues" evidence="1">
    <location>
        <begin position="84"/>
        <end position="93"/>
    </location>
</feature>
<name>A0AAV8SAX1_9ROSI</name>
<comment type="caution">
    <text evidence="2">The sequence shown here is derived from an EMBL/GenBank/DDBJ whole genome shotgun (WGS) entry which is preliminary data.</text>
</comment>
<feature type="region of interest" description="Disordered" evidence="1">
    <location>
        <begin position="1"/>
        <end position="139"/>
    </location>
</feature>
<organism evidence="2 3">
    <name type="scientific">Erythroxylum novogranatense</name>
    <dbReference type="NCBI Taxonomy" id="1862640"/>
    <lineage>
        <taxon>Eukaryota</taxon>
        <taxon>Viridiplantae</taxon>
        <taxon>Streptophyta</taxon>
        <taxon>Embryophyta</taxon>
        <taxon>Tracheophyta</taxon>
        <taxon>Spermatophyta</taxon>
        <taxon>Magnoliopsida</taxon>
        <taxon>eudicotyledons</taxon>
        <taxon>Gunneridae</taxon>
        <taxon>Pentapetalae</taxon>
        <taxon>rosids</taxon>
        <taxon>fabids</taxon>
        <taxon>Malpighiales</taxon>
        <taxon>Erythroxylaceae</taxon>
        <taxon>Erythroxylum</taxon>
    </lineage>
</organism>
<dbReference type="InterPro" id="IPR010433">
    <property type="entry name" value="EIF-4B_pln"/>
</dbReference>
<evidence type="ECO:0000313" key="2">
    <source>
        <dbReference type="EMBL" id="KAJ8749362.1"/>
    </source>
</evidence>
<dbReference type="GO" id="GO:0003729">
    <property type="term" value="F:mRNA binding"/>
    <property type="evidence" value="ECO:0007669"/>
    <property type="project" value="TreeGrafter"/>
</dbReference>
<feature type="compositionally biased region" description="Polar residues" evidence="1">
    <location>
        <begin position="333"/>
        <end position="344"/>
    </location>
</feature>
<feature type="region of interest" description="Disordered" evidence="1">
    <location>
        <begin position="559"/>
        <end position="608"/>
    </location>
</feature>
<feature type="compositionally biased region" description="Polar residues" evidence="1">
    <location>
        <begin position="559"/>
        <end position="568"/>
    </location>
</feature>
<feature type="region of interest" description="Disordered" evidence="1">
    <location>
        <begin position="325"/>
        <end position="344"/>
    </location>
</feature>
<dbReference type="EMBL" id="JAIWQS010000012">
    <property type="protein sequence ID" value="KAJ8749362.1"/>
    <property type="molecule type" value="Genomic_DNA"/>
</dbReference>
<evidence type="ECO:0000313" key="3">
    <source>
        <dbReference type="Proteomes" id="UP001159364"/>
    </source>
</evidence>
<dbReference type="Proteomes" id="UP001159364">
    <property type="component" value="Linkage Group LG12"/>
</dbReference>
<reference evidence="2 3" key="1">
    <citation type="submission" date="2021-09" db="EMBL/GenBank/DDBJ databases">
        <title>Genomic insights and catalytic innovation underlie evolution of tropane alkaloids biosynthesis.</title>
        <authorList>
            <person name="Wang Y.-J."/>
            <person name="Tian T."/>
            <person name="Huang J.-P."/>
            <person name="Huang S.-X."/>
        </authorList>
    </citation>
    <scope>NUCLEOTIDE SEQUENCE [LARGE SCALE GENOMIC DNA]</scope>
    <source>
        <strain evidence="2">KIB-2018</strain>
        <tissue evidence="2">Leaf</tissue>
    </source>
</reference>
<dbReference type="PANTHER" id="PTHR32091:SF4">
    <property type="entry name" value="OS07G0546100 PROTEIN"/>
    <property type="match status" value="1"/>
</dbReference>
<accession>A0AAV8SAX1</accession>
<protein>
    <submittedName>
        <fullName evidence="2">Uncharacterized protein</fullName>
    </submittedName>
</protein>
<dbReference type="GO" id="GO:0003743">
    <property type="term" value="F:translation initiation factor activity"/>
    <property type="evidence" value="ECO:0007669"/>
    <property type="project" value="InterPro"/>
</dbReference>
<evidence type="ECO:0000256" key="1">
    <source>
        <dbReference type="SAM" id="MobiDB-lite"/>
    </source>
</evidence>
<feature type="compositionally biased region" description="Polar residues" evidence="1">
    <location>
        <begin position="38"/>
        <end position="51"/>
    </location>
</feature>
<dbReference type="PANTHER" id="PTHR32091">
    <property type="entry name" value="EUKARYOTIC TRANSLATION INITIATION FACTOR 4B"/>
    <property type="match status" value="1"/>
</dbReference>
<sequence>MSKKKASSTMSLKDFHGGSIPSDLPLPSAPGLMLRSGSDLSASANWGNNIMRTDLRPRPKSSGANRGFDEKASLLSHATQIGRNFDEDERKPLDGTPTSRRPVSDENSRSVLSMRPELKISSHVTVPDRPVSSPVPQSPSIGLNMPARFCGGTSVNVTAKNPNSNSGLVLQYSKASSSNCSQGVNNPLNAWGVRKDVLSTGDVVDSSISSGSSSVSKFSRASALEKVSSGMWQSKNPSQLVPQFVYSKGNSVNHNADVVNEKGDYGIPHGSQVGVGWVLEDGNQDVRRDLSSQGKVASQMYSEEVGIGASSIEFRLASALPSEILQDPKSKQLPKSETLDTSDTSYRQGYQQPIAIGLMEKENDFYGSANPEKPGLNNAKTDIEFIGRLVDRPKLNLKPRSQLLEQSKGNWGTERSSLFGGARPREVVLKERGVGDMMVNNPEQSNLPDRVNSSKNEVISHHMVPTTRHSQKADRPASSRRTGRDLEMRDQRVEHEKANVERRNWRNDKWRSNKDAKEQQPEPETWRKTIEDPKPASADVSGTRHGKLVSALELAQAFSKSVSTSKASDVQRGQRAPGNRNNEVPFSRLTDTREIHSTPSTRPRINGY</sequence>
<proteinExistence type="predicted"/>
<feature type="compositionally biased region" description="Low complexity" evidence="1">
    <location>
        <begin position="124"/>
        <end position="139"/>
    </location>
</feature>
<feature type="compositionally biased region" description="Polar residues" evidence="1">
    <location>
        <begin position="597"/>
        <end position="608"/>
    </location>
</feature>
<feature type="compositionally biased region" description="Basic and acidic residues" evidence="1">
    <location>
        <begin position="471"/>
        <end position="534"/>
    </location>
</feature>
<keyword evidence="3" id="KW-1185">Reference proteome</keyword>